<accession>A0A841BI26</accession>
<evidence type="ECO:0000313" key="2">
    <source>
        <dbReference type="Proteomes" id="UP000587527"/>
    </source>
</evidence>
<organism evidence="1 2">
    <name type="scientific">Allocatelliglobosispora scoriae</name>
    <dbReference type="NCBI Taxonomy" id="643052"/>
    <lineage>
        <taxon>Bacteria</taxon>
        <taxon>Bacillati</taxon>
        <taxon>Actinomycetota</taxon>
        <taxon>Actinomycetes</taxon>
        <taxon>Micromonosporales</taxon>
        <taxon>Micromonosporaceae</taxon>
        <taxon>Allocatelliglobosispora</taxon>
    </lineage>
</organism>
<name>A0A841BI26_9ACTN</name>
<proteinExistence type="predicted"/>
<sequence>MLLATLLAGGCGLIAKEDPMQPTLTSEQAAVRVDEHVNAAIGALVPPRTLTAGPKSTMPCDDPSDHGPKGRVTVEHRYTLPGADTTVLDGLVDYWTGHGYRVLRDERGRRLAEVAVEADDGYAVVATTNVVGEISVVGTSPCVWPQGDAPGR</sequence>
<evidence type="ECO:0000313" key="1">
    <source>
        <dbReference type="EMBL" id="MBB5866978.1"/>
    </source>
</evidence>
<keyword evidence="2" id="KW-1185">Reference proteome</keyword>
<gene>
    <name evidence="1" type="ORF">F4553_000357</name>
</gene>
<dbReference type="AlphaFoldDB" id="A0A841BI26"/>
<dbReference type="Proteomes" id="UP000587527">
    <property type="component" value="Unassembled WGS sequence"/>
</dbReference>
<comment type="caution">
    <text evidence="1">The sequence shown here is derived from an EMBL/GenBank/DDBJ whole genome shotgun (WGS) entry which is preliminary data.</text>
</comment>
<protein>
    <submittedName>
        <fullName evidence="1">Uncharacterized protein</fullName>
    </submittedName>
</protein>
<dbReference type="RefSeq" id="WP_184831201.1">
    <property type="nucleotide sequence ID" value="NZ_JACHMN010000001.1"/>
</dbReference>
<dbReference type="EMBL" id="JACHMN010000001">
    <property type="protein sequence ID" value="MBB5866978.1"/>
    <property type="molecule type" value="Genomic_DNA"/>
</dbReference>
<reference evidence="1 2" key="1">
    <citation type="submission" date="2020-08" db="EMBL/GenBank/DDBJ databases">
        <title>Sequencing the genomes of 1000 actinobacteria strains.</title>
        <authorList>
            <person name="Klenk H.-P."/>
        </authorList>
    </citation>
    <scope>NUCLEOTIDE SEQUENCE [LARGE SCALE GENOMIC DNA]</scope>
    <source>
        <strain evidence="1 2">DSM 45362</strain>
    </source>
</reference>